<dbReference type="InterPro" id="IPR005064">
    <property type="entry name" value="BUG"/>
</dbReference>
<keyword evidence="2" id="KW-0732">Signal</keyword>
<dbReference type="Gene3D" id="3.40.190.150">
    <property type="entry name" value="Bordetella uptake gene, domain 1"/>
    <property type="match status" value="1"/>
</dbReference>
<reference evidence="3 4" key="1">
    <citation type="submission" date="2019-07" db="EMBL/GenBank/DDBJ databases">
        <title>Qingshengfaniella alkalisoli gen. nov., sp. nov., isolated from saline soil.</title>
        <authorList>
            <person name="Xu L."/>
            <person name="Huang X.-X."/>
            <person name="Sun J.-Q."/>
        </authorList>
    </citation>
    <scope>NUCLEOTIDE SEQUENCE [LARGE SCALE GENOMIC DNA]</scope>
    <source>
        <strain evidence="3 4">DSM 27279</strain>
    </source>
</reference>
<keyword evidence="4" id="KW-1185">Reference proteome</keyword>
<feature type="chain" id="PRO_5022039268" evidence="2">
    <location>
        <begin position="29"/>
        <end position="328"/>
    </location>
</feature>
<evidence type="ECO:0000313" key="4">
    <source>
        <dbReference type="Proteomes" id="UP000318405"/>
    </source>
</evidence>
<accession>A0A556AYV6</accession>
<sequence length="328" mass="34297">MQPTRRRLLTSAAALAAGSALPALPALAADPFPARPVTFVVPFPPGGPVDTTARFATQPLDKLWPQAAIIDNRAGAGGIVGAQAVAKARPDGYTYLFAAIHHTVLPSLRSDLTYDIQKDFVPVGMAATFPIFLVVHPSLPVNNVAELIAYAKANPGKLSFSSSGTGGGTHLAGELFNSMAGTDIMHVPYRGSAPAMADLLGGQVQVMFADGPSAVPHVQAGRIRALGVGYPERSRMMPDVPTIAESGVPGYEAYSWSGLVAPAGTPQEIVDKVNADMNQGLNDPAVAKRILDAGAEVSPGTPAEFGKFIDDEIRKWGEVIRKANITVE</sequence>
<evidence type="ECO:0000313" key="3">
    <source>
        <dbReference type="EMBL" id="TSH98119.1"/>
    </source>
</evidence>
<dbReference type="CDD" id="cd13578">
    <property type="entry name" value="PBP2_Bug27"/>
    <property type="match status" value="1"/>
</dbReference>
<evidence type="ECO:0000256" key="1">
    <source>
        <dbReference type="ARBA" id="ARBA00006987"/>
    </source>
</evidence>
<name>A0A556AYV6_9BURK</name>
<dbReference type="RefSeq" id="WP_143947001.1">
    <property type="nucleotide sequence ID" value="NZ_BAABMB010000004.1"/>
</dbReference>
<dbReference type="AlphaFoldDB" id="A0A556AYV6"/>
<dbReference type="InterPro" id="IPR006311">
    <property type="entry name" value="TAT_signal"/>
</dbReference>
<evidence type="ECO:0000256" key="2">
    <source>
        <dbReference type="SAM" id="SignalP"/>
    </source>
</evidence>
<feature type="signal peptide" evidence="2">
    <location>
        <begin position="1"/>
        <end position="28"/>
    </location>
</feature>
<gene>
    <name evidence="3" type="ORF">FOZ76_04860</name>
</gene>
<dbReference type="EMBL" id="VLTJ01000007">
    <property type="protein sequence ID" value="TSH98119.1"/>
    <property type="molecule type" value="Genomic_DNA"/>
</dbReference>
<dbReference type="PANTHER" id="PTHR42928:SF5">
    <property type="entry name" value="BLR1237 PROTEIN"/>
    <property type="match status" value="1"/>
</dbReference>
<dbReference type="SUPFAM" id="SSF53850">
    <property type="entry name" value="Periplasmic binding protein-like II"/>
    <property type="match status" value="1"/>
</dbReference>
<dbReference type="Pfam" id="PF03401">
    <property type="entry name" value="TctC"/>
    <property type="match status" value="1"/>
</dbReference>
<dbReference type="PANTHER" id="PTHR42928">
    <property type="entry name" value="TRICARBOXYLATE-BINDING PROTEIN"/>
    <property type="match status" value="1"/>
</dbReference>
<comment type="similarity">
    <text evidence="1">Belongs to the UPF0065 (bug) family.</text>
</comment>
<dbReference type="Proteomes" id="UP000318405">
    <property type="component" value="Unassembled WGS sequence"/>
</dbReference>
<dbReference type="PIRSF" id="PIRSF017082">
    <property type="entry name" value="YflP"/>
    <property type="match status" value="1"/>
</dbReference>
<protein>
    <submittedName>
        <fullName evidence="3">Tripartite tricarboxylate transporter substrate binding protein</fullName>
    </submittedName>
</protein>
<dbReference type="Gene3D" id="3.40.190.10">
    <property type="entry name" value="Periplasmic binding protein-like II"/>
    <property type="match status" value="1"/>
</dbReference>
<dbReference type="InterPro" id="IPR042100">
    <property type="entry name" value="Bug_dom1"/>
</dbReference>
<dbReference type="PROSITE" id="PS51318">
    <property type="entry name" value="TAT"/>
    <property type="match status" value="1"/>
</dbReference>
<comment type="caution">
    <text evidence="3">The sequence shown here is derived from an EMBL/GenBank/DDBJ whole genome shotgun (WGS) entry which is preliminary data.</text>
</comment>
<organism evidence="3 4">
    <name type="scientific">Verticiella sediminum</name>
    <dbReference type="NCBI Taxonomy" id="1247510"/>
    <lineage>
        <taxon>Bacteria</taxon>
        <taxon>Pseudomonadati</taxon>
        <taxon>Pseudomonadota</taxon>
        <taxon>Betaproteobacteria</taxon>
        <taxon>Burkholderiales</taxon>
        <taxon>Alcaligenaceae</taxon>
        <taxon>Verticiella</taxon>
    </lineage>
</organism>
<proteinExistence type="inferred from homology"/>
<dbReference type="OrthoDB" id="8678477at2"/>